<protein>
    <recommendedName>
        <fullName evidence="5">PABS domain-containing protein</fullName>
    </recommendedName>
</protein>
<dbReference type="InterPro" id="IPR029063">
    <property type="entry name" value="SAM-dependent_MTases_sf"/>
</dbReference>
<evidence type="ECO:0000313" key="6">
    <source>
        <dbReference type="EMBL" id="OGM10332.1"/>
    </source>
</evidence>
<dbReference type="STRING" id="1802479.A2Y68_02770"/>
<evidence type="ECO:0000256" key="4">
    <source>
        <dbReference type="PROSITE-ProRule" id="PRU00354"/>
    </source>
</evidence>
<keyword evidence="2 4" id="KW-0808">Transferase</keyword>
<dbReference type="Pfam" id="PF01564">
    <property type="entry name" value="Spermine_synth"/>
    <property type="match status" value="1"/>
</dbReference>
<name>A0A1F7X5J3_9BACT</name>
<dbReference type="SUPFAM" id="SSF53335">
    <property type="entry name" value="S-adenosyl-L-methionine-dependent methyltransferases"/>
    <property type="match status" value="1"/>
</dbReference>
<dbReference type="CDD" id="cd02440">
    <property type="entry name" value="AdoMet_MTases"/>
    <property type="match status" value="1"/>
</dbReference>
<gene>
    <name evidence="6" type="ORF">A2Y68_02770</name>
</gene>
<comment type="similarity">
    <text evidence="1">Belongs to the spermidine/spermine synthase family.</text>
</comment>
<feature type="active site" description="Proton acceptor" evidence="4">
    <location>
        <position position="135"/>
    </location>
</feature>
<evidence type="ECO:0000256" key="1">
    <source>
        <dbReference type="ARBA" id="ARBA00007867"/>
    </source>
</evidence>
<comment type="caution">
    <text evidence="6">The sequence shown here is derived from an EMBL/GenBank/DDBJ whole genome shotgun (WGS) entry which is preliminary data.</text>
</comment>
<dbReference type="Proteomes" id="UP000176778">
    <property type="component" value="Unassembled WGS sequence"/>
</dbReference>
<evidence type="ECO:0000256" key="3">
    <source>
        <dbReference type="ARBA" id="ARBA00023115"/>
    </source>
</evidence>
<feature type="domain" description="PABS" evidence="5">
    <location>
        <begin position="1"/>
        <end position="208"/>
    </location>
</feature>
<dbReference type="GO" id="GO:0016740">
    <property type="term" value="F:transferase activity"/>
    <property type="evidence" value="ECO:0007669"/>
    <property type="project" value="UniProtKB-UniRule"/>
</dbReference>
<dbReference type="PROSITE" id="PS51006">
    <property type="entry name" value="PABS_2"/>
    <property type="match status" value="1"/>
</dbReference>
<dbReference type="AlphaFoldDB" id="A0A1F7X5J3"/>
<dbReference type="GO" id="GO:0006596">
    <property type="term" value="P:polyamine biosynthetic process"/>
    <property type="evidence" value="ECO:0007669"/>
    <property type="project" value="UniProtKB-UniRule"/>
</dbReference>
<organism evidence="6 7">
    <name type="scientific">Candidatus Woesebacteria bacterium RBG_13_46_13</name>
    <dbReference type="NCBI Taxonomy" id="1802479"/>
    <lineage>
        <taxon>Bacteria</taxon>
        <taxon>Candidatus Woeseibacteriota</taxon>
    </lineage>
</organism>
<evidence type="ECO:0000259" key="5">
    <source>
        <dbReference type="PROSITE" id="PS51006"/>
    </source>
</evidence>
<dbReference type="EMBL" id="MGFR01000001">
    <property type="protein sequence ID" value="OGM10332.1"/>
    <property type="molecule type" value="Genomic_DNA"/>
</dbReference>
<dbReference type="InterPro" id="IPR030374">
    <property type="entry name" value="PABS"/>
</dbReference>
<reference evidence="6 7" key="1">
    <citation type="journal article" date="2016" name="Nat. Commun.">
        <title>Thousands of microbial genomes shed light on interconnected biogeochemical processes in an aquifer system.</title>
        <authorList>
            <person name="Anantharaman K."/>
            <person name="Brown C.T."/>
            <person name="Hug L.A."/>
            <person name="Sharon I."/>
            <person name="Castelle C.J."/>
            <person name="Probst A.J."/>
            <person name="Thomas B.C."/>
            <person name="Singh A."/>
            <person name="Wilkins M.J."/>
            <person name="Karaoz U."/>
            <person name="Brodie E.L."/>
            <person name="Williams K.H."/>
            <person name="Hubbard S.S."/>
            <person name="Banfield J.F."/>
        </authorList>
    </citation>
    <scope>NUCLEOTIDE SEQUENCE [LARGE SCALE GENOMIC DNA]</scope>
</reference>
<evidence type="ECO:0000313" key="7">
    <source>
        <dbReference type="Proteomes" id="UP000176778"/>
    </source>
</evidence>
<dbReference type="PANTHER" id="PTHR43317">
    <property type="entry name" value="THERMOSPERMINE SYNTHASE ACAULIS5"/>
    <property type="match status" value="1"/>
</dbReference>
<evidence type="ECO:0000256" key="2">
    <source>
        <dbReference type="ARBA" id="ARBA00022679"/>
    </source>
</evidence>
<sequence>MLGTKVIEEVRSALNGKIEVVKSVGFGTYIKVEGLTQSGGVVYEVWQSTLKKVKGKKLDIQRSLILGLGGGSAAKLVKKYWREAKITGVDIDPVMVRLGEKYLDLKDVEIRVEDAEKFIGREVAAGTKYDLILIDMYIGDTVPEKFQSDKFIKTIHTMLGQGGVAIFNRLYFGEKRSEAVKFGNKLEKAFLNVEYVYPEANLMFVCLK</sequence>
<dbReference type="PANTHER" id="PTHR43317:SF11">
    <property type="entry name" value="POLYAMINE AMINOPROPYLTRANSFERASE 2"/>
    <property type="match status" value="1"/>
</dbReference>
<accession>A0A1F7X5J3</accession>
<dbReference type="Gene3D" id="3.40.50.150">
    <property type="entry name" value="Vaccinia Virus protein VP39"/>
    <property type="match status" value="1"/>
</dbReference>
<proteinExistence type="inferred from homology"/>
<keyword evidence="3 4" id="KW-0620">Polyamine biosynthesis</keyword>